<dbReference type="PROSITE" id="PS00463">
    <property type="entry name" value="ZN2_CY6_FUNGAL_1"/>
    <property type="match status" value="1"/>
</dbReference>
<dbReference type="OrthoDB" id="3362851at2759"/>
<dbReference type="AlphaFoldDB" id="A0A316YJH0"/>
<dbReference type="PROSITE" id="PS50048">
    <property type="entry name" value="ZN2_CY6_FUNGAL_2"/>
    <property type="match status" value="1"/>
</dbReference>
<comment type="subcellular location">
    <subcellularLocation>
        <location evidence="1">Nucleus</location>
    </subcellularLocation>
</comment>
<evidence type="ECO:0000259" key="4">
    <source>
        <dbReference type="PROSITE" id="PS50048"/>
    </source>
</evidence>
<dbReference type="STRING" id="215250.A0A316YJH0"/>
<dbReference type="RefSeq" id="XP_025376557.1">
    <property type="nucleotide sequence ID" value="XM_025522102.1"/>
</dbReference>
<dbReference type="CDD" id="cd12148">
    <property type="entry name" value="fungal_TF_MHR"/>
    <property type="match status" value="1"/>
</dbReference>
<name>A0A316YJH0_9BASI</name>
<dbReference type="SUPFAM" id="SSF57701">
    <property type="entry name" value="Zn2/Cys6 DNA-binding domain"/>
    <property type="match status" value="1"/>
</dbReference>
<accession>A0A316YJH0</accession>
<feature type="region of interest" description="Disordered" evidence="3">
    <location>
        <begin position="56"/>
        <end position="125"/>
    </location>
</feature>
<feature type="compositionally biased region" description="Polar residues" evidence="3">
    <location>
        <begin position="97"/>
        <end position="106"/>
    </location>
</feature>
<feature type="compositionally biased region" description="Polar residues" evidence="3">
    <location>
        <begin position="73"/>
        <end position="83"/>
    </location>
</feature>
<gene>
    <name evidence="5" type="ORF">FA10DRAFT_267929</name>
</gene>
<feature type="compositionally biased region" description="Low complexity" evidence="3">
    <location>
        <begin position="56"/>
        <end position="72"/>
    </location>
</feature>
<dbReference type="SMART" id="SM00066">
    <property type="entry name" value="GAL4"/>
    <property type="match status" value="1"/>
</dbReference>
<dbReference type="EMBL" id="KZ819637">
    <property type="protein sequence ID" value="PWN89359.1"/>
    <property type="molecule type" value="Genomic_DNA"/>
</dbReference>
<dbReference type="GeneID" id="37044018"/>
<dbReference type="Gene3D" id="4.10.240.10">
    <property type="entry name" value="Zn(2)-C6 fungal-type DNA-binding domain"/>
    <property type="match status" value="1"/>
</dbReference>
<dbReference type="InterPro" id="IPR050613">
    <property type="entry name" value="Sec_Metabolite_Reg"/>
</dbReference>
<dbReference type="GO" id="GO:0008270">
    <property type="term" value="F:zinc ion binding"/>
    <property type="evidence" value="ECO:0007669"/>
    <property type="project" value="InterPro"/>
</dbReference>
<sequence length="598" mass="65964">MTNIRVSCEPCRKRKSRCSRDEPCSNCVLRNIGHLCLYVGDGRHIIAGLDRSFADNSASSRSASSSTSSVGSNQRLSSIVSSAQGGGGNDSAVMRPTDSSLTSSTWVDVRSPHTRPLPWAQPRSQAQPPPLIADISWAQLSDVLPPPPLCRRLLAFFQTVEVLEGFVDMDQLEQEIEAMWSQGVSMPPVWVANYFLILSLAAAEVPSRHDLRDTYLDLAKSRQLWLDYALSLRASSRRRGTATIEEIRFEALHAISCAADEDLEECWEATGRALRKGAAVDLFRPACAPESQFSDPRCQLLAWKILHMDRWMALNQMRPLGVPPAAVRLTFPSPSTPMMLQLHTLDACHTYLHRFDLFSNQERYAEGEALLAVLSEQARQSLAAIGANPALSEGFEHGSGYSHLEPRRLLRIISIATGFLYMRCIVGMRFLRDTSASFTLRNASLVAAEAFLTVVPPLRQLVEDGREAVSLAKTTNQLFSAARVFTIATLGRDLNESGLGTTTTARPWAEAYSPRRLTNNLMEIISLLSLMQERGSMRAANMKVLLYDVCLSDGDLSNEALLETILAQPPDAQFLSTNFTEPYSLGEALQAGVDWQAS</sequence>
<dbReference type="Proteomes" id="UP000245768">
    <property type="component" value="Unassembled WGS sequence"/>
</dbReference>
<evidence type="ECO:0000256" key="2">
    <source>
        <dbReference type="ARBA" id="ARBA00023242"/>
    </source>
</evidence>
<dbReference type="InParanoid" id="A0A316YJH0"/>
<feature type="domain" description="Zn(2)-C6 fungal-type" evidence="4">
    <location>
        <begin position="7"/>
        <end position="38"/>
    </location>
</feature>
<dbReference type="PANTHER" id="PTHR31001:SF89">
    <property type="entry name" value="ZN(2)-C6 FUNGAL-TYPE DOMAIN-CONTAINING PROTEIN"/>
    <property type="match status" value="1"/>
</dbReference>
<organism evidence="5 6">
    <name type="scientific">Acaromyces ingoldii</name>
    <dbReference type="NCBI Taxonomy" id="215250"/>
    <lineage>
        <taxon>Eukaryota</taxon>
        <taxon>Fungi</taxon>
        <taxon>Dikarya</taxon>
        <taxon>Basidiomycota</taxon>
        <taxon>Ustilaginomycotina</taxon>
        <taxon>Exobasidiomycetes</taxon>
        <taxon>Exobasidiales</taxon>
        <taxon>Cryptobasidiaceae</taxon>
        <taxon>Acaromyces</taxon>
    </lineage>
</organism>
<dbReference type="Pfam" id="PF00172">
    <property type="entry name" value="Zn_clus"/>
    <property type="match status" value="1"/>
</dbReference>
<evidence type="ECO:0000313" key="6">
    <source>
        <dbReference type="Proteomes" id="UP000245768"/>
    </source>
</evidence>
<evidence type="ECO:0000256" key="3">
    <source>
        <dbReference type="SAM" id="MobiDB-lite"/>
    </source>
</evidence>
<evidence type="ECO:0000313" key="5">
    <source>
        <dbReference type="EMBL" id="PWN89359.1"/>
    </source>
</evidence>
<dbReference type="InterPro" id="IPR036864">
    <property type="entry name" value="Zn2-C6_fun-type_DNA-bd_sf"/>
</dbReference>
<reference evidence="5" key="1">
    <citation type="journal article" date="2018" name="Mol. Biol. Evol.">
        <title>Broad Genomic Sampling Reveals a Smut Pathogenic Ancestry of the Fungal Clade Ustilaginomycotina.</title>
        <authorList>
            <person name="Kijpornyongpan T."/>
            <person name="Mondo S.J."/>
            <person name="Barry K."/>
            <person name="Sandor L."/>
            <person name="Lee J."/>
            <person name="Lipzen A."/>
            <person name="Pangilinan J."/>
            <person name="LaButti K."/>
            <person name="Hainaut M."/>
            <person name="Henrissat B."/>
            <person name="Grigoriev I.V."/>
            <person name="Spatafora J.W."/>
            <person name="Aime M.C."/>
        </authorList>
    </citation>
    <scope>NUCLEOTIDE SEQUENCE [LARGE SCALE GENOMIC DNA]</scope>
    <source>
        <strain evidence="5">MCA 4198</strain>
    </source>
</reference>
<evidence type="ECO:0000256" key="1">
    <source>
        <dbReference type="ARBA" id="ARBA00004123"/>
    </source>
</evidence>
<protein>
    <recommendedName>
        <fullName evidence="4">Zn(2)-C6 fungal-type domain-containing protein</fullName>
    </recommendedName>
</protein>
<dbReference type="CDD" id="cd00067">
    <property type="entry name" value="GAL4"/>
    <property type="match status" value="1"/>
</dbReference>
<dbReference type="GO" id="GO:0005634">
    <property type="term" value="C:nucleus"/>
    <property type="evidence" value="ECO:0007669"/>
    <property type="project" value="UniProtKB-SubCell"/>
</dbReference>
<keyword evidence="6" id="KW-1185">Reference proteome</keyword>
<dbReference type="GO" id="GO:0000981">
    <property type="term" value="F:DNA-binding transcription factor activity, RNA polymerase II-specific"/>
    <property type="evidence" value="ECO:0007669"/>
    <property type="project" value="InterPro"/>
</dbReference>
<dbReference type="InterPro" id="IPR001138">
    <property type="entry name" value="Zn2Cys6_DnaBD"/>
</dbReference>
<keyword evidence="2" id="KW-0539">Nucleus</keyword>
<dbReference type="PANTHER" id="PTHR31001">
    <property type="entry name" value="UNCHARACTERIZED TRANSCRIPTIONAL REGULATORY PROTEIN"/>
    <property type="match status" value="1"/>
</dbReference>
<proteinExistence type="predicted"/>